<feature type="region of interest" description="Disordered" evidence="1">
    <location>
        <begin position="231"/>
        <end position="255"/>
    </location>
</feature>
<dbReference type="KEGG" id="fgi:OP10G_0117"/>
<evidence type="ECO:0000313" key="2">
    <source>
        <dbReference type="EMBL" id="AIE83485.1"/>
    </source>
</evidence>
<evidence type="ECO:0000313" key="3">
    <source>
        <dbReference type="Proteomes" id="UP000027982"/>
    </source>
</evidence>
<dbReference type="RefSeq" id="WP_025227839.1">
    <property type="nucleotide sequence ID" value="NZ_CP007139.1"/>
</dbReference>
<evidence type="ECO:0000256" key="1">
    <source>
        <dbReference type="SAM" id="MobiDB-lite"/>
    </source>
</evidence>
<sequence length="462" mass="50104">MATNKRIFVVDAIPFRGDMSSLVEGVGIHVEGIFGDAKVIWIVRTDQEFALGSPNERLQVLVSLPTSVTEVIEECVREAVNTSPGDLVVHVLSHDRAVLSSATKLNSSSTIVVTTNLTVAAGVDKGVAPSSPPPLGIGITEKDRLATEEVLFRGKHFSRETGIKKLALRPLLSAMDPYFTTANHPLGQLFIRKLMAHGESHGWLCQGEPLAGHEPVWLTESAVQEIRKRRAEPFGSDSVPPTPQPKLEEALAPDGRSRDITRMEGSLASARIGSPVDCRNLLFEAFEELISVNSDEGIVSSKLLSEARTKACGSSRSARRDSQAWANISECFFRMLLTSEVLLGGDGKPIPKVIGAYSAPVYSLTDRWRVKAESAMLYHIVQTFQPVPLEQLNSLARTIYHQGKDSEPIEVMRGKLDILLEYLASDVGSIAVTDSGALITIKPPTSELTPPDGFVLEVASAH</sequence>
<dbReference type="HOGENOM" id="CLU_591537_0_0_0"/>
<accession>A0A068NL37</accession>
<dbReference type="Proteomes" id="UP000027982">
    <property type="component" value="Chromosome"/>
</dbReference>
<dbReference type="EMBL" id="CP007139">
    <property type="protein sequence ID" value="AIE83485.1"/>
    <property type="molecule type" value="Genomic_DNA"/>
</dbReference>
<reference evidence="2 3" key="1">
    <citation type="journal article" date="2014" name="PLoS ONE">
        <title>The first complete genome sequence of the class fimbriimonadia in the phylum armatimonadetes.</title>
        <authorList>
            <person name="Hu Z.Y."/>
            <person name="Wang Y.Z."/>
            <person name="Im W.T."/>
            <person name="Wang S.Y."/>
            <person name="Zhao G.P."/>
            <person name="Zheng H.J."/>
            <person name="Quan Z.X."/>
        </authorList>
    </citation>
    <scope>NUCLEOTIDE SEQUENCE [LARGE SCALE GENOMIC DNA]</scope>
    <source>
        <strain evidence="2">Gsoil 348</strain>
    </source>
</reference>
<proteinExistence type="predicted"/>
<keyword evidence="3" id="KW-1185">Reference proteome</keyword>
<gene>
    <name evidence="2" type="ORF">OP10G_0117</name>
</gene>
<name>A0A068NL37_FIMGI</name>
<protein>
    <submittedName>
        <fullName evidence="2">Uncharacterized protein</fullName>
    </submittedName>
</protein>
<organism evidence="2 3">
    <name type="scientific">Fimbriimonas ginsengisoli Gsoil 348</name>
    <dbReference type="NCBI Taxonomy" id="661478"/>
    <lineage>
        <taxon>Bacteria</taxon>
        <taxon>Bacillati</taxon>
        <taxon>Armatimonadota</taxon>
        <taxon>Fimbriimonadia</taxon>
        <taxon>Fimbriimonadales</taxon>
        <taxon>Fimbriimonadaceae</taxon>
        <taxon>Fimbriimonas</taxon>
    </lineage>
</organism>
<dbReference type="AlphaFoldDB" id="A0A068NL37"/>